<evidence type="ECO:0000259" key="5">
    <source>
        <dbReference type="Pfam" id="PF01555"/>
    </source>
</evidence>
<accession>A0ABQ3WYI5</accession>
<comment type="similarity">
    <text evidence="3">Belongs to the N(4)/N(6)-methyltransferase family.</text>
</comment>
<organism evidence="6">
    <name type="scientific">Actinoplanes campanulatus</name>
    <dbReference type="NCBI Taxonomy" id="113559"/>
    <lineage>
        <taxon>Bacteria</taxon>
        <taxon>Bacillati</taxon>
        <taxon>Actinomycetota</taxon>
        <taxon>Actinomycetes</taxon>
        <taxon>Micromonosporales</taxon>
        <taxon>Micromonosporaceae</taxon>
        <taxon>Actinoplanes</taxon>
    </lineage>
</organism>
<gene>
    <name evidence="6" type="ORF">Aca07nite_84730</name>
</gene>
<name>A0ABQ3WYI5_9ACTN</name>
<feature type="region of interest" description="Disordered" evidence="4">
    <location>
        <begin position="1"/>
        <end position="28"/>
    </location>
</feature>
<dbReference type="SUPFAM" id="SSF53335">
    <property type="entry name" value="S-adenosyl-L-methionine-dependent methyltransferases"/>
    <property type="match status" value="1"/>
</dbReference>
<evidence type="ECO:0000313" key="6">
    <source>
        <dbReference type="EMBL" id="GID51198.1"/>
    </source>
</evidence>
<keyword evidence="1" id="KW-0489">Methyltransferase</keyword>
<dbReference type="Pfam" id="PF01555">
    <property type="entry name" value="N6_N4_Mtase"/>
    <property type="match status" value="1"/>
</dbReference>
<dbReference type="InterPro" id="IPR002941">
    <property type="entry name" value="DNA_methylase_N4/N6"/>
</dbReference>
<dbReference type="Gene3D" id="3.40.50.150">
    <property type="entry name" value="Vaccinia Virus protein VP39"/>
    <property type="match status" value="1"/>
</dbReference>
<feature type="domain" description="DNA methylase N-4/N-6" evidence="5">
    <location>
        <begin position="61"/>
        <end position="126"/>
    </location>
</feature>
<proteinExistence type="inferred from homology"/>
<evidence type="ECO:0000256" key="2">
    <source>
        <dbReference type="ARBA" id="ARBA00022679"/>
    </source>
</evidence>
<evidence type="ECO:0000256" key="4">
    <source>
        <dbReference type="SAM" id="MobiDB-lite"/>
    </source>
</evidence>
<dbReference type="PRINTS" id="PR00508">
    <property type="entry name" value="S21N4MTFRASE"/>
</dbReference>
<evidence type="ECO:0000256" key="3">
    <source>
        <dbReference type="RuleBase" id="RU362026"/>
    </source>
</evidence>
<dbReference type="InterPro" id="IPR001091">
    <property type="entry name" value="RM_Methyltransferase"/>
</dbReference>
<protein>
    <recommendedName>
        <fullName evidence="3">Methyltransferase</fullName>
        <ecNumber evidence="3">2.1.1.-</ecNumber>
    </recommendedName>
</protein>
<comment type="caution">
    <text evidence="6">The sequence shown here is derived from an EMBL/GenBank/DDBJ whole genome shotgun (WGS) entry which is preliminary data.</text>
</comment>
<keyword evidence="2" id="KW-0808">Transferase</keyword>
<dbReference type="EC" id="2.1.1.-" evidence="3"/>
<sequence length="316" mass="33858">MNHTPGDEAPNSAAPATQSVADDTAATDGRHAALPVRRQRDVPVSVLDVGQRSLIKQRRGRYVAGSRAHPDRMAPDLARDLILDYTAPGGLVFDPFAGTGTSLVEAAYLGHGSTGIEIERDWVSIARDNLGRARLLGATGSARIVHGNATRPSAALTARLAGTVNLVLAAPPRTRSMALATSPPASASGRSRLVEHRLLADWNIGMFAVLNHCRRLLRPDGLIVLVTRPWWRDGQLHDLTGPILRTAIRAGLHLADHRIAADALPRSEHPVTHAATAPPGLRAIDRDTHRPSAVRHSDVLVLSTRARGGDLDHDTR</sequence>
<evidence type="ECO:0000256" key="1">
    <source>
        <dbReference type="ARBA" id="ARBA00022603"/>
    </source>
</evidence>
<dbReference type="InterPro" id="IPR029063">
    <property type="entry name" value="SAM-dependent_MTases_sf"/>
</dbReference>
<reference evidence="6" key="1">
    <citation type="submission" date="2021-01" db="EMBL/GenBank/DDBJ databases">
        <title>Whole genome shotgun sequence of Actinoplanes capillaceus NBRC 16408.</title>
        <authorList>
            <person name="Komaki H."/>
            <person name="Tamura T."/>
        </authorList>
    </citation>
    <scope>NUCLEOTIDE SEQUENCE [LARGE SCALE GENOMIC DNA]</scope>
    <source>
        <strain evidence="6">NBRC 16408</strain>
    </source>
</reference>
<dbReference type="EMBL" id="BOMF01000172">
    <property type="protein sequence ID" value="GID51198.1"/>
    <property type="molecule type" value="Genomic_DNA"/>
</dbReference>